<sequence length="64" mass="7421">MGFPWFGTFAGVCWRIFQFWVVPKIEGMLPIFLQNFIYLDFKLAFSENALKLIFRATTVPVCGP</sequence>
<proteinExistence type="predicted"/>
<comment type="caution">
    <text evidence="2">The sequence shown here is derived from an EMBL/GenBank/DDBJ whole genome shotgun (WGS) entry which is preliminary data.</text>
</comment>
<gene>
    <name evidence="1" type="ORF">M6B38_131265</name>
    <name evidence="2" type="ORF">M6B38_373550</name>
</gene>
<reference evidence="2" key="2">
    <citation type="submission" date="2023-04" db="EMBL/GenBank/DDBJ databases">
        <authorList>
            <person name="Bruccoleri R.E."/>
            <person name="Oakeley E.J."/>
            <person name="Faust A.-M."/>
            <person name="Dessus-Babus S."/>
            <person name="Altorfer M."/>
            <person name="Burckhardt D."/>
            <person name="Oertli M."/>
            <person name="Naumann U."/>
            <person name="Petersen F."/>
            <person name="Wong J."/>
        </authorList>
    </citation>
    <scope>NUCLEOTIDE SEQUENCE</scope>
    <source>
        <strain evidence="2">GSM-AAB239-AS_SAM_17_03QT</strain>
        <tissue evidence="2">Leaf</tissue>
    </source>
</reference>
<name>A0AAX6GCI9_IRIPA</name>
<keyword evidence="3" id="KW-1185">Reference proteome</keyword>
<dbReference type="EMBL" id="JANAVB010020999">
    <property type="protein sequence ID" value="KAJ6826450.1"/>
    <property type="molecule type" value="Genomic_DNA"/>
</dbReference>
<reference evidence="2" key="1">
    <citation type="journal article" date="2023" name="GigaByte">
        <title>Genome assembly of the bearded iris, Iris pallida Lam.</title>
        <authorList>
            <person name="Bruccoleri R.E."/>
            <person name="Oakeley E.J."/>
            <person name="Faust A.M.E."/>
            <person name="Altorfer M."/>
            <person name="Dessus-Babus S."/>
            <person name="Burckhardt D."/>
            <person name="Oertli M."/>
            <person name="Naumann U."/>
            <person name="Petersen F."/>
            <person name="Wong J."/>
        </authorList>
    </citation>
    <scope>NUCLEOTIDE SEQUENCE</scope>
    <source>
        <strain evidence="2">GSM-AAB239-AS_SAM_17_03QT</strain>
    </source>
</reference>
<keyword evidence="2" id="KW-0418">Kinase</keyword>
<keyword evidence="2" id="KW-0808">Transferase</keyword>
<dbReference type="Proteomes" id="UP001140949">
    <property type="component" value="Unassembled WGS sequence"/>
</dbReference>
<evidence type="ECO:0000313" key="3">
    <source>
        <dbReference type="Proteomes" id="UP001140949"/>
    </source>
</evidence>
<evidence type="ECO:0000313" key="2">
    <source>
        <dbReference type="EMBL" id="KAJ6826450.1"/>
    </source>
</evidence>
<dbReference type="AlphaFoldDB" id="A0AAX6GCI9"/>
<accession>A0AAX6GCI9</accession>
<organism evidence="2 3">
    <name type="scientific">Iris pallida</name>
    <name type="common">Sweet iris</name>
    <dbReference type="NCBI Taxonomy" id="29817"/>
    <lineage>
        <taxon>Eukaryota</taxon>
        <taxon>Viridiplantae</taxon>
        <taxon>Streptophyta</taxon>
        <taxon>Embryophyta</taxon>
        <taxon>Tracheophyta</taxon>
        <taxon>Spermatophyta</taxon>
        <taxon>Magnoliopsida</taxon>
        <taxon>Liliopsida</taxon>
        <taxon>Asparagales</taxon>
        <taxon>Iridaceae</taxon>
        <taxon>Iridoideae</taxon>
        <taxon>Irideae</taxon>
        <taxon>Iris</taxon>
    </lineage>
</organism>
<dbReference type="GO" id="GO:0016301">
    <property type="term" value="F:kinase activity"/>
    <property type="evidence" value="ECO:0007669"/>
    <property type="project" value="UniProtKB-KW"/>
</dbReference>
<protein>
    <submittedName>
        <fullName evidence="2">Proline-rich receptor-like protein kinase PERK2</fullName>
    </submittedName>
</protein>
<keyword evidence="2" id="KW-0675">Receptor</keyword>
<dbReference type="EMBL" id="JANAVB010024800">
    <property type="protein sequence ID" value="KAJ6821956.1"/>
    <property type="molecule type" value="Genomic_DNA"/>
</dbReference>
<evidence type="ECO:0000313" key="1">
    <source>
        <dbReference type="EMBL" id="KAJ6821956.1"/>
    </source>
</evidence>